<dbReference type="Proteomes" id="UP000305729">
    <property type="component" value="Chromosome 1"/>
</dbReference>
<evidence type="ECO:0000313" key="3">
    <source>
        <dbReference type="Proteomes" id="UP000305729"/>
    </source>
</evidence>
<evidence type="ECO:0000313" key="2">
    <source>
        <dbReference type="EMBL" id="QPB84994.1"/>
    </source>
</evidence>
<organism evidence="2 3">
    <name type="scientific">Pseudoalteromonas rubra</name>
    <dbReference type="NCBI Taxonomy" id="43658"/>
    <lineage>
        <taxon>Bacteria</taxon>
        <taxon>Pseudomonadati</taxon>
        <taxon>Pseudomonadota</taxon>
        <taxon>Gammaproteobacteria</taxon>
        <taxon>Alteromonadales</taxon>
        <taxon>Pseudoalteromonadaceae</taxon>
        <taxon>Pseudoalteromonas</taxon>
    </lineage>
</organism>
<dbReference type="SUPFAM" id="SSF52743">
    <property type="entry name" value="Subtilisin-like"/>
    <property type="match status" value="1"/>
</dbReference>
<proteinExistence type="predicted"/>
<dbReference type="EMBL" id="CP045429">
    <property type="protein sequence ID" value="QPB84994.1"/>
    <property type="molecule type" value="Genomic_DNA"/>
</dbReference>
<dbReference type="InterPro" id="IPR034074">
    <property type="entry name" value="Y4bN_pept_dom"/>
</dbReference>
<dbReference type="GO" id="GO:0004252">
    <property type="term" value="F:serine-type endopeptidase activity"/>
    <property type="evidence" value="ECO:0007669"/>
    <property type="project" value="InterPro"/>
</dbReference>
<dbReference type="GO" id="GO:0006508">
    <property type="term" value="P:proteolysis"/>
    <property type="evidence" value="ECO:0007669"/>
    <property type="project" value="InterPro"/>
</dbReference>
<feature type="domain" description="Peptidase S8/S53" evidence="1">
    <location>
        <begin position="286"/>
        <end position="539"/>
    </location>
</feature>
<gene>
    <name evidence="2" type="ORF">CWC22_019190</name>
</gene>
<protein>
    <submittedName>
        <fullName evidence="2">S8 family serine peptidase</fullName>
    </submittedName>
</protein>
<evidence type="ECO:0000259" key="1">
    <source>
        <dbReference type="Pfam" id="PF00082"/>
    </source>
</evidence>
<dbReference type="CDD" id="cd04847">
    <property type="entry name" value="Peptidases_S8_Subtilisin_like_2"/>
    <property type="match status" value="1"/>
</dbReference>
<sequence length="727" mass="81428">MARNFLLGYGEALTSKLERPNSGPVEKFFYDYKENKDFLLPKLYELEKEFERLPEKALADGKIVGKLIIHPTHLAKSYYPTSLLSKFSVLDIGSKEVKVKPRRVGTKKKKDLYSTNCLYISVSRESLSRLIAAIESDSLNSTHTKDFCRLEDINLFAGRDKIIGNVEDDVSKFEFAFHTPNLESAKVLTQFSEFSQESGCKVDHQKGVSVGGLSFLSVTCNKPTLDKLSEYSYLRSIRKMPQIGLLNPVSLKGKEATREIKLPIKKAESNDIKVAIFDGGIGGNTLSQWVQEYSFSDYQPLQEHIAHGSEVTSILLFGSVEPDQTELPVPYTNIDHYRVIDPSTDSCDIDSLDVLRRIVDVLSNKHYDFVNLSIGPRNPIDDDEVHSWTSALEPYLETGKTLMSVAVGNDGNLRNEMARIQSPADMVNAISVGSTSSDNDDFWNLADYSSIGPGRSPGLVKPDVVAFGGSNSEPMDIYSPLTNCVYPNMGTSYAAPSVLRQAIAIKASIEKDISPLVSKALLIHRADVNNHKWQHVGWGKIRSNIDDILYTQDNEATIIYERELLSSNYIKALVPLPEAGDIKGKVYIKATLCYATKTDPQHPYNYTRSGVGVIFRPVGGVKDTIPFFSESTLHPKNEQDLRKDGHKWENTLSNEVSFELEELQNPSFEINHQEREQGAPSKGHSLPFVLIITVRAENTPQLYDHIVRKYQVLKPLRTRTQVSIPLR</sequence>
<reference evidence="2 3" key="1">
    <citation type="submission" date="2019-10" db="EMBL/GenBank/DDBJ databases">
        <title>Pseudoalteromonas rubra S4059.</title>
        <authorList>
            <person name="Paulsen S."/>
            <person name="Wang X."/>
        </authorList>
    </citation>
    <scope>NUCLEOTIDE SEQUENCE [LARGE SCALE GENOMIC DNA]</scope>
    <source>
        <strain evidence="2 3">S4059</strain>
    </source>
</reference>
<dbReference type="Pfam" id="PF00082">
    <property type="entry name" value="Peptidase_S8"/>
    <property type="match status" value="1"/>
</dbReference>
<dbReference type="Gene3D" id="3.40.50.200">
    <property type="entry name" value="Peptidase S8/S53 domain"/>
    <property type="match status" value="1"/>
</dbReference>
<dbReference type="AlphaFoldDB" id="A0A5S3UXI5"/>
<dbReference type="InterPro" id="IPR000209">
    <property type="entry name" value="Peptidase_S8/S53_dom"/>
</dbReference>
<name>A0A5S3UXI5_9GAMM</name>
<dbReference type="RefSeq" id="WP_138538095.1">
    <property type="nucleotide sequence ID" value="NZ_CP045429.1"/>
</dbReference>
<accession>A0A5S3UXI5</accession>
<dbReference type="InterPro" id="IPR036852">
    <property type="entry name" value="Peptidase_S8/S53_dom_sf"/>
</dbReference>